<protein>
    <recommendedName>
        <fullName evidence="4">Pyridine nucleotide-disulfide oxidoreductase domain-containing protein 2</fullName>
    </recommendedName>
</protein>
<dbReference type="GO" id="GO:0005759">
    <property type="term" value="C:mitochondrial matrix"/>
    <property type="evidence" value="ECO:0007669"/>
    <property type="project" value="UniProtKB-SubCell"/>
</dbReference>
<keyword evidence="6" id="KW-0560">Oxidoreductase</keyword>
<accession>A0A161KGV4</accession>
<dbReference type="InterPro" id="IPR002937">
    <property type="entry name" value="Amino_oxidase"/>
</dbReference>
<evidence type="ECO:0000256" key="4">
    <source>
        <dbReference type="ARBA" id="ARBA00040298"/>
    </source>
</evidence>
<evidence type="ECO:0000313" key="6">
    <source>
        <dbReference type="EMBL" id="CUV09771.1"/>
    </source>
</evidence>
<comment type="function">
    <text evidence="2">Probable oxidoreductase that may play a role as regulator of mitochondrial function.</text>
</comment>
<proteinExistence type="predicted"/>
<feature type="domain" description="Amine oxidase" evidence="5">
    <location>
        <begin position="16"/>
        <end position="509"/>
    </location>
</feature>
<dbReference type="AlphaFoldDB" id="A0A161KGV4"/>
<name>A0A161KGV4_9ZZZZ</name>
<organism evidence="6">
    <name type="scientific">hydrothermal vent metagenome</name>
    <dbReference type="NCBI Taxonomy" id="652676"/>
    <lineage>
        <taxon>unclassified sequences</taxon>
        <taxon>metagenomes</taxon>
        <taxon>ecological metagenomes</taxon>
    </lineage>
</organism>
<evidence type="ECO:0000256" key="1">
    <source>
        <dbReference type="ARBA" id="ARBA00004305"/>
    </source>
</evidence>
<dbReference type="SUPFAM" id="SSF51905">
    <property type="entry name" value="FAD/NAD(P)-binding domain"/>
    <property type="match status" value="1"/>
</dbReference>
<evidence type="ECO:0000256" key="3">
    <source>
        <dbReference type="ARBA" id="ARBA00038825"/>
    </source>
</evidence>
<dbReference type="GO" id="GO:0016491">
    <property type="term" value="F:oxidoreductase activity"/>
    <property type="evidence" value="ECO:0007669"/>
    <property type="project" value="UniProtKB-KW"/>
</dbReference>
<gene>
    <name evidence="6" type="ORF">MGWOODY_Mmi817</name>
</gene>
<evidence type="ECO:0000259" key="5">
    <source>
        <dbReference type="Pfam" id="PF01593"/>
    </source>
</evidence>
<dbReference type="PANTHER" id="PTHR10668">
    <property type="entry name" value="PHYTOENE DEHYDROGENASE"/>
    <property type="match status" value="1"/>
</dbReference>
<sequence length="522" mass="57351">MENYDVIIVGSGINSLVSATVLAQAGKTVIVLESRNQIGGQAGTEEFAPGFKCNLINDVIKWIDPRVIKKLNLGLHGLNIYSPELVRIALDRKNKHISFYRDPNKTAASIAKQSEKDAKVWPDFNKYIDAQSQFLASLYEIKPPNLPDVGLKDLWTMRSMLKPLRKNGTSGLVDFIRVAAMMMPELMDEWFESKLVRGAVSAAGITLINQGPFSAATGLNLLHQHVHCSNVFHNMHFVKGGSGKLAKTLALSAQSAGTVIRTKAKVESIIINDGICSGVRIKNGEEVSANIVLSGLDPTNTFINLIGAEKLDPVFYTQIRNIKYRGSTARVHFALNKLPEIPGVNPEEMNTVFSISPTLNYLERAYDVAKYGKIAENPFIIFTIPTINEPKFAPNGKHVLSATIQYAPYHLKVGSWNNNTKTQLTNNVIQTIGNYIPGFSSLIESSALYTPVDFESLLGLTEGSFFHGDLTLDQFFFMRPTMSSSRYKSPFENLYLCGSGTHPGCGPNGSSGFNAALEVLRK</sequence>
<evidence type="ECO:0000256" key="2">
    <source>
        <dbReference type="ARBA" id="ARBA00037217"/>
    </source>
</evidence>
<reference evidence="6" key="1">
    <citation type="submission" date="2015-10" db="EMBL/GenBank/DDBJ databases">
        <authorList>
            <person name="Gilbert D.G."/>
        </authorList>
    </citation>
    <scope>NUCLEOTIDE SEQUENCE</scope>
</reference>
<dbReference type="Pfam" id="PF01593">
    <property type="entry name" value="Amino_oxidase"/>
    <property type="match status" value="1"/>
</dbReference>
<dbReference type="PANTHER" id="PTHR10668:SF103">
    <property type="entry name" value="PYRIDINE NUCLEOTIDE-DISULFIDE OXIDOREDUCTASE DOMAIN-CONTAINING PROTEIN 2"/>
    <property type="match status" value="1"/>
</dbReference>
<dbReference type="InterPro" id="IPR036188">
    <property type="entry name" value="FAD/NAD-bd_sf"/>
</dbReference>
<comment type="subcellular location">
    <subcellularLocation>
        <location evidence="1">Mitochondrion matrix</location>
    </subcellularLocation>
</comment>
<comment type="subunit">
    <text evidence="3">Interacts with COX5B; this interaction may contribute to localize PYROXD2 to the inner face of the inner mitochondrial membrane.</text>
</comment>
<dbReference type="EMBL" id="FAXC01000297">
    <property type="protein sequence ID" value="CUV09771.1"/>
    <property type="molecule type" value="Genomic_DNA"/>
</dbReference>
<dbReference type="Gene3D" id="3.50.50.60">
    <property type="entry name" value="FAD/NAD(P)-binding domain"/>
    <property type="match status" value="2"/>
</dbReference>